<dbReference type="Gene3D" id="3.80.10.10">
    <property type="entry name" value="Ribonuclease Inhibitor"/>
    <property type="match status" value="1"/>
</dbReference>
<organism evidence="1 2">
    <name type="scientific">Hyaloscypha variabilis (strain UAMH 11265 / GT02V1 / F)</name>
    <name type="common">Meliniomyces variabilis</name>
    <dbReference type="NCBI Taxonomy" id="1149755"/>
    <lineage>
        <taxon>Eukaryota</taxon>
        <taxon>Fungi</taxon>
        <taxon>Dikarya</taxon>
        <taxon>Ascomycota</taxon>
        <taxon>Pezizomycotina</taxon>
        <taxon>Leotiomycetes</taxon>
        <taxon>Helotiales</taxon>
        <taxon>Hyaloscyphaceae</taxon>
        <taxon>Hyaloscypha</taxon>
        <taxon>Hyaloscypha variabilis</taxon>
    </lineage>
</organism>
<dbReference type="AlphaFoldDB" id="A0A2J6S5D7"/>
<name>A0A2J6S5D7_HYAVF</name>
<dbReference type="STRING" id="1149755.A0A2J6S5D7"/>
<sequence>MSLDALSDELLLNIAEFVNINDHRYLYKYDYDQGWRFLAKLALCSRRLNRIATSILYRTFKQTGEKEGEKRLPTFLHLLKEKPELGACVKSFVASEISEDDENMNMKGFSRQDVGRCGLGPDAVGFMESKKPNWLDELEAGNWRAIIAFLLLLLPALEEVDLTRSSCYPESGYIDAAVAYAARQQLKTGSQHSLRHLRTVWMDYWDAEWGMSINFLLPFCALPSVTAARINRAFDYDFHVSPRPRQYHISDLHISHSNVGPEAIGPILHCFPSLKILHYGNGGSNVGYEDFLPQYLGRAISHLHETLEELTVLSYENRTYDDEEAGPIGLLTDFKKLKRITTYYDCLLKPDPGDGAIERLTDILPSSLEALALSQCNPDILEQVHDLLGQYALGRNFLSLKEIALALNQNVDFPWIYKGQEHLSTEEKELMAEGNALGITIKIIHPLVSWMGGSDFGHYKEFDWTQFDL</sequence>
<accession>A0A2J6S5D7</accession>
<keyword evidence="2" id="KW-1185">Reference proteome</keyword>
<evidence type="ECO:0000313" key="2">
    <source>
        <dbReference type="Proteomes" id="UP000235786"/>
    </source>
</evidence>
<evidence type="ECO:0008006" key="3">
    <source>
        <dbReference type="Google" id="ProtNLM"/>
    </source>
</evidence>
<evidence type="ECO:0000313" key="1">
    <source>
        <dbReference type="EMBL" id="PMD45958.1"/>
    </source>
</evidence>
<dbReference type="EMBL" id="KZ613939">
    <property type="protein sequence ID" value="PMD45958.1"/>
    <property type="molecule type" value="Genomic_DNA"/>
</dbReference>
<gene>
    <name evidence="1" type="ORF">L207DRAFT_506953</name>
</gene>
<dbReference type="Proteomes" id="UP000235786">
    <property type="component" value="Unassembled WGS sequence"/>
</dbReference>
<dbReference type="InterPro" id="IPR032675">
    <property type="entry name" value="LRR_dom_sf"/>
</dbReference>
<proteinExistence type="predicted"/>
<dbReference type="OrthoDB" id="3500415at2759"/>
<protein>
    <recommendedName>
        <fullName evidence="3">F-box domain-containing protein</fullName>
    </recommendedName>
</protein>
<reference evidence="1 2" key="1">
    <citation type="submission" date="2016-04" db="EMBL/GenBank/DDBJ databases">
        <title>A degradative enzymes factory behind the ericoid mycorrhizal symbiosis.</title>
        <authorList>
            <consortium name="DOE Joint Genome Institute"/>
            <person name="Martino E."/>
            <person name="Morin E."/>
            <person name="Grelet G."/>
            <person name="Kuo A."/>
            <person name="Kohler A."/>
            <person name="Daghino S."/>
            <person name="Barry K."/>
            <person name="Choi C."/>
            <person name="Cichocki N."/>
            <person name="Clum A."/>
            <person name="Copeland A."/>
            <person name="Hainaut M."/>
            <person name="Haridas S."/>
            <person name="Labutti K."/>
            <person name="Lindquist E."/>
            <person name="Lipzen A."/>
            <person name="Khouja H.-R."/>
            <person name="Murat C."/>
            <person name="Ohm R."/>
            <person name="Olson A."/>
            <person name="Spatafora J."/>
            <person name="Veneault-Fourrey C."/>
            <person name="Henrissat B."/>
            <person name="Grigoriev I."/>
            <person name="Martin F."/>
            <person name="Perotto S."/>
        </authorList>
    </citation>
    <scope>NUCLEOTIDE SEQUENCE [LARGE SCALE GENOMIC DNA]</scope>
    <source>
        <strain evidence="1 2">F</strain>
    </source>
</reference>